<gene>
    <name evidence="3" type="ORF">FBQ74_05155</name>
</gene>
<evidence type="ECO:0000313" key="3">
    <source>
        <dbReference type="EMBL" id="QCZ92912.1"/>
    </source>
</evidence>
<organism evidence="3 4">
    <name type="scientific">Salinimonas iocasae</name>
    <dbReference type="NCBI Taxonomy" id="2572577"/>
    <lineage>
        <taxon>Bacteria</taxon>
        <taxon>Pseudomonadati</taxon>
        <taxon>Pseudomonadota</taxon>
        <taxon>Gammaproteobacteria</taxon>
        <taxon>Alteromonadales</taxon>
        <taxon>Alteromonadaceae</taxon>
        <taxon>Alteromonas/Salinimonas group</taxon>
        <taxon>Salinimonas</taxon>
    </lineage>
</organism>
<evidence type="ECO:0000313" key="4">
    <source>
        <dbReference type="Proteomes" id="UP000304912"/>
    </source>
</evidence>
<dbReference type="Gene3D" id="3.40.50.2000">
    <property type="entry name" value="Glycogen Phosphorylase B"/>
    <property type="match status" value="2"/>
</dbReference>
<evidence type="ECO:0000259" key="2">
    <source>
        <dbReference type="Pfam" id="PF13439"/>
    </source>
</evidence>
<reference evidence="3 4" key="1">
    <citation type="submission" date="2019-04" db="EMBL/GenBank/DDBJ databases">
        <title>Salinimonas iocasae sp. nov., a halophilic bacterium isolated from the outer tube casing of tubeworms in Okinawa Trough.</title>
        <authorList>
            <person name="Zhang H."/>
            <person name="Wang H."/>
            <person name="Li C."/>
        </authorList>
    </citation>
    <scope>NUCLEOTIDE SEQUENCE [LARGE SCALE GENOMIC DNA]</scope>
    <source>
        <strain evidence="3 4">KX18D6</strain>
    </source>
</reference>
<evidence type="ECO:0000259" key="1">
    <source>
        <dbReference type="Pfam" id="PF00534"/>
    </source>
</evidence>
<dbReference type="InterPro" id="IPR001296">
    <property type="entry name" value="Glyco_trans_1"/>
</dbReference>
<dbReference type="PANTHER" id="PTHR12526">
    <property type="entry name" value="GLYCOSYLTRANSFERASE"/>
    <property type="match status" value="1"/>
</dbReference>
<dbReference type="Pfam" id="PF13439">
    <property type="entry name" value="Glyco_transf_4"/>
    <property type="match status" value="1"/>
</dbReference>
<dbReference type="Proteomes" id="UP000304912">
    <property type="component" value="Chromosome"/>
</dbReference>
<proteinExistence type="predicted"/>
<protein>
    <submittedName>
        <fullName evidence="3">Glycosyltransferase family 4 protein</fullName>
    </submittedName>
</protein>
<dbReference type="Pfam" id="PF00534">
    <property type="entry name" value="Glycos_transf_1"/>
    <property type="match status" value="1"/>
</dbReference>
<dbReference type="CDD" id="cd03801">
    <property type="entry name" value="GT4_PimA-like"/>
    <property type="match status" value="1"/>
</dbReference>
<dbReference type="RefSeq" id="WP_139755661.1">
    <property type="nucleotide sequence ID" value="NZ_CP039852.1"/>
</dbReference>
<feature type="domain" description="Glycosyltransferase subfamily 4-like N-terminal" evidence="2">
    <location>
        <begin position="58"/>
        <end position="179"/>
    </location>
</feature>
<name>A0A5B7YB08_9ALTE</name>
<accession>A0A5B7YB08</accession>
<dbReference type="GO" id="GO:0016757">
    <property type="term" value="F:glycosyltransferase activity"/>
    <property type="evidence" value="ECO:0007669"/>
    <property type="project" value="InterPro"/>
</dbReference>
<dbReference type="GO" id="GO:1901135">
    <property type="term" value="P:carbohydrate derivative metabolic process"/>
    <property type="evidence" value="ECO:0007669"/>
    <property type="project" value="UniProtKB-ARBA"/>
</dbReference>
<keyword evidence="4" id="KW-1185">Reference proteome</keyword>
<dbReference type="AlphaFoldDB" id="A0A5B7YB08"/>
<dbReference type="OrthoDB" id="9795746at2"/>
<feature type="domain" description="Glycosyl transferase family 1" evidence="1">
    <location>
        <begin position="199"/>
        <end position="357"/>
    </location>
</feature>
<keyword evidence="3" id="KW-0808">Transferase</keyword>
<dbReference type="InterPro" id="IPR028098">
    <property type="entry name" value="Glyco_trans_4-like_N"/>
</dbReference>
<dbReference type="EMBL" id="CP039852">
    <property type="protein sequence ID" value="QCZ92912.1"/>
    <property type="molecule type" value="Genomic_DNA"/>
</dbReference>
<sequence>MSSKKKPGILCVANWKSDVGYAWWLMESYWVRISEVFKDSHTTFLAYPEINAVPQHIEDSEIRYFQHTFRPERFSDIRRNTALIKKHNIQVLYLSDYGVSSIAYAMYRAAGVKKIIVHDHTPGLRTKATGLKKHLKTIKANFPLARADAAFGATSFVTRRLTETACFSEARCYTIQNGILPFECAPPDDGRLRRLFSGSRNKVIVTAARANKYKGIDFALEVIAELVHSHHITDISYLLCGDGPDLENFRQQAKSLDISQYCHFPGRVDKASEILCHCYLGFQPAKGEVGYSLSILEYMYAGLPVVVPNNPSVCEATTHGQTGAVYEEGNVQEAANAIAHYLTDSDEQVRQGRNARESIEQSYTLASTHSAFDKAIKQVIEK</sequence>
<dbReference type="SUPFAM" id="SSF53756">
    <property type="entry name" value="UDP-Glycosyltransferase/glycogen phosphorylase"/>
    <property type="match status" value="1"/>
</dbReference>
<dbReference type="KEGG" id="salk:FBQ74_05155"/>